<feature type="repeat" description="TPR" evidence="1">
    <location>
        <begin position="23"/>
        <end position="56"/>
    </location>
</feature>
<evidence type="ECO:0000313" key="2">
    <source>
        <dbReference type="EMBL" id="MBM7571065.1"/>
    </source>
</evidence>
<evidence type="ECO:0000256" key="1">
    <source>
        <dbReference type="PROSITE-ProRule" id="PRU00339"/>
    </source>
</evidence>
<proteinExistence type="predicted"/>
<organism evidence="2 3">
    <name type="scientific">Aquibacillus albus</name>
    <dbReference type="NCBI Taxonomy" id="1168171"/>
    <lineage>
        <taxon>Bacteria</taxon>
        <taxon>Bacillati</taxon>
        <taxon>Bacillota</taxon>
        <taxon>Bacilli</taxon>
        <taxon>Bacillales</taxon>
        <taxon>Bacillaceae</taxon>
        <taxon>Aquibacillus</taxon>
    </lineage>
</organism>
<dbReference type="SMART" id="SM00028">
    <property type="entry name" value="TPR"/>
    <property type="match status" value="2"/>
</dbReference>
<keyword evidence="1" id="KW-0802">TPR repeat</keyword>
<evidence type="ECO:0000313" key="3">
    <source>
        <dbReference type="Proteomes" id="UP001296943"/>
    </source>
</evidence>
<comment type="caution">
    <text evidence="2">The sequence shown here is derived from an EMBL/GenBank/DDBJ whole genome shotgun (WGS) entry which is preliminary data.</text>
</comment>
<reference evidence="2 3" key="1">
    <citation type="submission" date="2021-01" db="EMBL/GenBank/DDBJ databases">
        <title>Genomic Encyclopedia of Type Strains, Phase IV (KMG-IV): sequencing the most valuable type-strain genomes for metagenomic binning, comparative biology and taxonomic classification.</title>
        <authorList>
            <person name="Goeker M."/>
        </authorList>
    </citation>
    <scope>NUCLEOTIDE SEQUENCE [LARGE SCALE GENOMIC DNA]</scope>
    <source>
        <strain evidence="2 3">DSM 23711</strain>
    </source>
</reference>
<gene>
    <name evidence="2" type="ORF">JOC48_001545</name>
</gene>
<keyword evidence="3" id="KW-1185">Reference proteome</keyword>
<sequence>MVPTESANIDEKLANIIPFIPEGDFYFTKGVEAFQKRKFDIALKWLKKAVELEPEEALYQCQMSIIYTEIGAYHAANQILNKVLSTNGESYIDCYYLIANNYAHLGLLQDAKKYILTYLEKAPDGDFREEAEQLLTVLDLDEEEEIEDWMYEEEEDELLIYQETAFYHLEREEWSHAIPLLEEMMAVFPEYVYAKHEYSFALFFSGHEEDAIELEEAAVKKDPQSLFSHTNLAIYYHERKQYDLRDRHIELIRNIYPIHEQQKLRIACTLARTGNTKEAFKRFQTLSKSHLTGHASYFKWYSIAAFQSGYPEKARIIWEEGCKKHQKLVKNQVPWT</sequence>
<dbReference type="InterPro" id="IPR019734">
    <property type="entry name" value="TPR_rpt"/>
</dbReference>
<dbReference type="Pfam" id="PF13181">
    <property type="entry name" value="TPR_8"/>
    <property type="match status" value="1"/>
</dbReference>
<dbReference type="InterPro" id="IPR011990">
    <property type="entry name" value="TPR-like_helical_dom_sf"/>
</dbReference>
<dbReference type="Proteomes" id="UP001296943">
    <property type="component" value="Unassembled WGS sequence"/>
</dbReference>
<dbReference type="SUPFAM" id="SSF48452">
    <property type="entry name" value="TPR-like"/>
    <property type="match status" value="2"/>
</dbReference>
<dbReference type="EMBL" id="JAFBDR010000006">
    <property type="protein sequence ID" value="MBM7571065.1"/>
    <property type="molecule type" value="Genomic_DNA"/>
</dbReference>
<name>A0ABS2MZF4_9BACI</name>
<dbReference type="Gene3D" id="1.25.40.10">
    <property type="entry name" value="Tetratricopeptide repeat domain"/>
    <property type="match status" value="2"/>
</dbReference>
<accession>A0ABS2MZF4</accession>
<dbReference type="PROSITE" id="PS50005">
    <property type="entry name" value="TPR"/>
    <property type="match status" value="1"/>
</dbReference>
<protein>
    <submittedName>
        <fullName evidence="2">Tetratricopeptide (TPR) repeat protein</fullName>
    </submittedName>
</protein>
<dbReference type="RefSeq" id="WP_204498463.1">
    <property type="nucleotide sequence ID" value="NZ_JAFBDR010000006.1"/>
</dbReference>